<accession>A0A5B9W424</accession>
<evidence type="ECO:0000256" key="1">
    <source>
        <dbReference type="ARBA" id="ARBA00022649"/>
    </source>
</evidence>
<organism evidence="2 3">
    <name type="scientific">Aquisphaera giovannonii</name>
    <dbReference type="NCBI Taxonomy" id="406548"/>
    <lineage>
        <taxon>Bacteria</taxon>
        <taxon>Pseudomonadati</taxon>
        <taxon>Planctomycetota</taxon>
        <taxon>Planctomycetia</taxon>
        <taxon>Isosphaerales</taxon>
        <taxon>Isosphaeraceae</taxon>
        <taxon>Aquisphaera</taxon>
    </lineage>
</organism>
<dbReference type="AlphaFoldDB" id="A0A5B9W424"/>
<dbReference type="Pfam" id="PF05016">
    <property type="entry name" value="ParE_toxin"/>
    <property type="match status" value="1"/>
</dbReference>
<evidence type="ECO:0000313" key="3">
    <source>
        <dbReference type="Proteomes" id="UP000324233"/>
    </source>
</evidence>
<reference evidence="2 3" key="1">
    <citation type="submission" date="2019-08" db="EMBL/GenBank/DDBJ databases">
        <title>Deep-cultivation of Planctomycetes and their phenomic and genomic characterization uncovers novel biology.</title>
        <authorList>
            <person name="Wiegand S."/>
            <person name="Jogler M."/>
            <person name="Boedeker C."/>
            <person name="Pinto D."/>
            <person name="Vollmers J."/>
            <person name="Rivas-Marin E."/>
            <person name="Kohn T."/>
            <person name="Peeters S.H."/>
            <person name="Heuer A."/>
            <person name="Rast P."/>
            <person name="Oberbeckmann S."/>
            <person name="Bunk B."/>
            <person name="Jeske O."/>
            <person name="Meyerdierks A."/>
            <person name="Storesund J.E."/>
            <person name="Kallscheuer N."/>
            <person name="Luecker S."/>
            <person name="Lage O.M."/>
            <person name="Pohl T."/>
            <person name="Merkel B.J."/>
            <person name="Hornburger P."/>
            <person name="Mueller R.-W."/>
            <person name="Bruemmer F."/>
            <person name="Labrenz M."/>
            <person name="Spormann A.M."/>
            <person name="Op den Camp H."/>
            <person name="Overmann J."/>
            <person name="Amann R."/>
            <person name="Jetten M.S.M."/>
            <person name="Mascher T."/>
            <person name="Medema M.H."/>
            <person name="Devos D.P."/>
            <person name="Kaster A.-K."/>
            <person name="Ovreas L."/>
            <person name="Rohde M."/>
            <person name="Galperin M.Y."/>
            <person name="Jogler C."/>
        </authorList>
    </citation>
    <scope>NUCLEOTIDE SEQUENCE [LARGE SCALE GENOMIC DNA]</scope>
    <source>
        <strain evidence="2 3">OJF2</strain>
    </source>
</reference>
<sequence>MSNRVELTARALADLDRLMTRLEERSSKAFADRLSARFHEALERLESRPLTCGIAFEDRFFAVEIRHLLFEVWKRKPHRALFVIEEDVVRVLCIRAPGEKPVKPRDLES</sequence>
<dbReference type="Proteomes" id="UP000324233">
    <property type="component" value="Chromosome"/>
</dbReference>
<name>A0A5B9W424_9BACT</name>
<dbReference type="EMBL" id="CP042997">
    <property type="protein sequence ID" value="QEH34845.1"/>
    <property type="molecule type" value="Genomic_DNA"/>
</dbReference>
<dbReference type="KEGG" id="agv:OJF2_33900"/>
<keyword evidence="1" id="KW-1277">Toxin-antitoxin system</keyword>
<gene>
    <name evidence="2" type="ORF">OJF2_33900</name>
</gene>
<dbReference type="Gene3D" id="3.30.2310.20">
    <property type="entry name" value="RelE-like"/>
    <property type="match status" value="1"/>
</dbReference>
<dbReference type="InterPro" id="IPR035093">
    <property type="entry name" value="RelE/ParE_toxin_dom_sf"/>
</dbReference>
<proteinExistence type="predicted"/>
<evidence type="ECO:0000313" key="2">
    <source>
        <dbReference type="EMBL" id="QEH34845.1"/>
    </source>
</evidence>
<keyword evidence="3" id="KW-1185">Reference proteome</keyword>
<protein>
    <submittedName>
        <fullName evidence="2">Plasmid stabilization system protein</fullName>
    </submittedName>
</protein>
<dbReference type="RefSeq" id="WP_168221847.1">
    <property type="nucleotide sequence ID" value="NZ_CP042997.1"/>
</dbReference>
<dbReference type="InterPro" id="IPR007712">
    <property type="entry name" value="RelE/ParE_toxin"/>
</dbReference>